<accession>A0A2G5CIQ2</accession>
<dbReference type="Pfam" id="PF04842">
    <property type="entry name" value="DUF639"/>
    <property type="match status" value="1"/>
</dbReference>
<keyword evidence="4" id="KW-1185">Reference proteome</keyword>
<dbReference type="STRING" id="218851.A0A2G5CIQ2"/>
<keyword evidence="2" id="KW-0812">Transmembrane</keyword>
<feature type="region of interest" description="Disordered" evidence="1">
    <location>
        <begin position="797"/>
        <end position="821"/>
    </location>
</feature>
<dbReference type="PANTHER" id="PTHR31860:SF3">
    <property type="entry name" value="PROTEIN, PUTATIVE (DUF639)-RELATED"/>
    <property type="match status" value="1"/>
</dbReference>
<reference evidence="3 4" key="1">
    <citation type="submission" date="2017-09" db="EMBL/GenBank/DDBJ databases">
        <title>WGS assembly of Aquilegia coerulea Goldsmith.</title>
        <authorList>
            <person name="Hodges S."/>
            <person name="Kramer E."/>
            <person name="Nordborg M."/>
            <person name="Tomkins J."/>
            <person name="Borevitz J."/>
            <person name="Derieg N."/>
            <person name="Yan J."/>
            <person name="Mihaltcheva S."/>
            <person name="Hayes R.D."/>
            <person name="Rokhsar D."/>
        </authorList>
    </citation>
    <scope>NUCLEOTIDE SEQUENCE [LARGE SCALE GENOMIC DNA]</scope>
    <source>
        <strain evidence="4">cv. Goldsmith</strain>
    </source>
</reference>
<sequence>MSLESILSPQTTISFSPKFRFVVGGRRSSSSSSKKKNKVRLKVLGRSLGDNWKLNDIDTNAVQERLSSWLLKTQSFLSDVTAPLVKQAKERSLDVKSSMETKEMEEMFLSEQTIDTDTSNGSLSLASIISIEQFSRLNGLTGRKMQKIFEALLPEPASNDARYLVEYCCFRFLSRYSSEIHPCLKEPAFQRLIFITMLAWQHPYSDRLKSDEALSESFLMKKLVGEKAFVRIAPAVAGVADRSTSHKLFKTLAGDEKGISLKLWTTYVEELLKVHKGRKSYQIRENLLPSTETVLCIASSNKRAVLKWKNNMAWPGKLTLTDHALYFEEIGLISQKEPIRLDLTRQGSCVEKARVGPLGSAFFDSAVSVSSDSQSEAWLLEFVDFGGEMRRDVWHASISEVISLHRFLREYGPKDGDQSVRCVYGAQKGKKRATMSTINSITRLQALQFIRKLSEDPLKLVQFSYLWNAPFGHVVCQALAVNFWGGPLVTKMTETDLQSSQVVNPSDDMSEHSMHVFDIDGSVYLRNWMRSPSWASSSSISFWKNSSVRQGVVLSKNLVVLGSTLVERAAEMCKEKSQVVEKTQATIDAAMIKGIPSNIDLFKEFMLPLIVTAKNFDELRRWKKPHLTASFLAFAYTVLFRNMLPYVFPVMLMITAASMLLLKSLKEQGRLGRTFGIVTIRDQPSSNTIQKIIALKQAMLDLETYLQNMNIKLLKVRAILLAGQPQITTEVAVVLLLSASILLTVPFKYVLAFLLLDAFTAELKFRREMVIKLIDILKERWNTVPAAPVVVLPFDSDETGSQNPSNDKGKLVNTQANGKPR</sequence>
<protein>
    <recommendedName>
        <fullName evidence="5">DUF639 domain-containing protein</fullName>
    </recommendedName>
</protein>
<organism evidence="3 4">
    <name type="scientific">Aquilegia coerulea</name>
    <name type="common">Rocky mountain columbine</name>
    <dbReference type="NCBI Taxonomy" id="218851"/>
    <lineage>
        <taxon>Eukaryota</taxon>
        <taxon>Viridiplantae</taxon>
        <taxon>Streptophyta</taxon>
        <taxon>Embryophyta</taxon>
        <taxon>Tracheophyta</taxon>
        <taxon>Spermatophyta</taxon>
        <taxon>Magnoliopsida</taxon>
        <taxon>Ranunculales</taxon>
        <taxon>Ranunculaceae</taxon>
        <taxon>Thalictroideae</taxon>
        <taxon>Aquilegia</taxon>
    </lineage>
</organism>
<evidence type="ECO:0000313" key="3">
    <source>
        <dbReference type="EMBL" id="PIA31163.1"/>
    </source>
</evidence>
<evidence type="ECO:0000256" key="2">
    <source>
        <dbReference type="SAM" id="Phobius"/>
    </source>
</evidence>
<dbReference type="InParanoid" id="A0A2G5CIQ2"/>
<feature type="transmembrane region" description="Helical" evidence="2">
    <location>
        <begin position="643"/>
        <end position="662"/>
    </location>
</feature>
<keyword evidence="2" id="KW-0472">Membrane</keyword>
<keyword evidence="2" id="KW-1133">Transmembrane helix</keyword>
<feature type="compositionally biased region" description="Polar residues" evidence="1">
    <location>
        <begin position="799"/>
        <end position="821"/>
    </location>
</feature>
<dbReference type="Proteomes" id="UP000230069">
    <property type="component" value="Unassembled WGS sequence"/>
</dbReference>
<evidence type="ECO:0008006" key="5">
    <source>
        <dbReference type="Google" id="ProtNLM"/>
    </source>
</evidence>
<dbReference type="OrthoDB" id="634852at2759"/>
<proteinExistence type="predicted"/>
<dbReference type="InterPro" id="IPR006927">
    <property type="entry name" value="DUF639"/>
</dbReference>
<evidence type="ECO:0000256" key="1">
    <source>
        <dbReference type="SAM" id="MobiDB-lite"/>
    </source>
</evidence>
<dbReference type="AlphaFoldDB" id="A0A2G5CIQ2"/>
<evidence type="ECO:0000313" key="4">
    <source>
        <dbReference type="Proteomes" id="UP000230069"/>
    </source>
</evidence>
<dbReference type="FunCoup" id="A0A2G5CIQ2">
    <property type="interactions" value="1489"/>
</dbReference>
<name>A0A2G5CIQ2_AQUCA</name>
<dbReference type="PANTHER" id="PTHR31860">
    <property type="entry name" value="HEAT-INDUCIBLE TRANSCRIPTION REPRESSOR (DUF639)-RELATED"/>
    <property type="match status" value="1"/>
</dbReference>
<dbReference type="EMBL" id="KZ305069">
    <property type="protein sequence ID" value="PIA31163.1"/>
    <property type="molecule type" value="Genomic_DNA"/>
</dbReference>
<gene>
    <name evidence="3" type="ORF">AQUCO_05200040v1</name>
</gene>